<feature type="compositionally biased region" description="Low complexity" evidence="1">
    <location>
        <begin position="84"/>
        <end position="96"/>
    </location>
</feature>
<feature type="region of interest" description="Disordered" evidence="1">
    <location>
        <begin position="1"/>
        <end position="229"/>
    </location>
</feature>
<evidence type="ECO:0000256" key="1">
    <source>
        <dbReference type="SAM" id="MobiDB-lite"/>
    </source>
</evidence>
<feature type="compositionally biased region" description="Acidic residues" evidence="1">
    <location>
        <begin position="100"/>
        <end position="110"/>
    </location>
</feature>
<gene>
    <name evidence="2" type="ORF">Dda_0471</name>
</gene>
<evidence type="ECO:0000313" key="3">
    <source>
        <dbReference type="Proteomes" id="UP001221413"/>
    </source>
</evidence>
<sequence>MREVKEISAKGIGGGTNLDDGSVMTESGGGAVELEQAGSRERRQQQARATATDGSEIGGEAVDLALEGEGSGFAGLPLCRGFEAEAQQKQPQQQRASEQESLDQSEEEAPANERAGSRQQQQQQRLADAASQVGTVPAERRKQEGLGFRLSAAAAEEEEEENTRERESWTGLEDGERKQGEFKNGGLICQSPLAFESNRQPVEEGYLEGSRGGRHDRSQSRLGDCDRGM</sequence>
<feature type="compositionally biased region" description="Basic and acidic residues" evidence="1">
    <location>
        <begin position="163"/>
        <end position="181"/>
    </location>
</feature>
<proteinExistence type="predicted"/>
<dbReference type="AlphaFoldDB" id="A0AAD6NM01"/>
<protein>
    <submittedName>
        <fullName evidence="2">Uncharacterized protein</fullName>
    </submittedName>
</protein>
<dbReference type="EMBL" id="JAQGDS010000001">
    <property type="protein sequence ID" value="KAJ6264326.1"/>
    <property type="molecule type" value="Genomic_DNA"/>
</dbReference>
<comment type="caution">
    <text evidence="2">The sequence shown here is derived from an EMBL/GenBank/DDBJ whole genome shotgun (WGS) entry which is preliminary data.</text>
</comment>
<organism evidence="2 3">
    <name type="scientific">Drechslerella dactyloides</name>
    <name type="common">Nematode-trapping fungus</name>
    <name type="synonym">Arthrobotrys dactyloides</name>
    <dbReference type="NCBI Taxonomy" id="74499"/>
    <lineage>
        <taxon>Eukaryota</taxon>
        <taxon>Fungi</taxon>
        <taxon>Dikarya</taxon>
        <taxon>Ascomycota</taxon>
        <taxon>Pezizomycotina</taxon>
        <taxon>Orbiliomycetes</taxon>
        <taxon>Orbiliales</taxon>
        <taxon>Orbiliaceae</taxon>
        <taxon>Drechslerella</taxon>
    </lineage>
</organism>
<dbReference type="Proteomes" id="UP001221413">
    <property type="component" value="Unassembled WGS sequence"/>
</dbReference>
<name>A0AAD6NM01_DREDA</name>
<evidence type="ECO:0000313" key="2">
    <source>
        <dbReference type="EMBL" id="KAJ6264326.1"/>
    </source>
</evidence>
<reference evidence="2" key="1">
    <citation type="submission" date="2023-01" db="EMBL/GenBank/DDBJ databases">
        <title>The chitinases involved in constricting ring structure development in the nematode-trapping fungus Drechslerella dactyloides.</title>
        <authorList>
            <person name="Wang R."/>
            <person name="Zhang L."/>
            <person name="Tang P."/>
            <person name="Li S."/>
            <person name="Liang L."/>
        </authorList>
    </citation>
    <scope>NUCLEOTIDE SEQUENCE</scope>
    <source>
        <strain evidence="2">YMF1.00031</strain>
    </source>
</reference>
<accession>A0AAD6NM01</accession>
<feature type="compositionally biased region" description="Basic and acidic residues" evidence="1">
    <location>
        <begin position="211"/>
        <end position="229"/>
    </location>
</feature>
<keyword evidence="3" id="KW-1185">Reference proteome</keyword>